<sequence>MDRLLGSIIDDYTLYRIIQSIITILILVAVYLSIQITLALKFTKKSVTDSNSAIPQRKSFNRNTIYILVAGFFMFLHEFLEGFEKDVADYTTYEFFELIALSGLVLFLYDWHKTLKKLKKSDFEVVLSRLP</sequence>
<feature type="transmembrane region" description="Helical" evidence="1">
    <location>
        <begin position="92"/>
        <end position="111"/>
    </location>
</feature>
<dbReference type="OrthoDB" id="380224at2157"/>
<evidence type="ECO:0000313" key="2">
    <source>
        <dbReference type="EMBL" id="SNQ59832.1"/>
    </source>
</evidence>
<keyword evidence="1" id="KW-1133">Transmembrane helix</keyword>
<dbReference type="AlphaFoldDB" id="A0A284VKS4"/>
<dbReference type="RefSeq" id="WP_096204137.1">
    <property type="nucleotide sequence ID" value="NZ_FZMP01000044.1"/>
</dbReference>
<protein>
    <submittedName>
        <fullName evidence="2">Uncharacterized protein</fullName>
    </submittedName>
</protein>
<name>A0A284VKS4_9EURY</name>
<keyword evidence="1" id="KW-0472">Membrane</keyword>
<feature type="transmembrane region" description="Helical" evidence="1">
    <location>
        <begin position="63"/>
        <end position="80"/>
    </location>
</feature>
<evidence type="ECO:0000313" key="3">
    <source>
        <dbReference type="Proteomes" id="UP000218615"/>
    </source>
</evidence>
<feature type="transmembrane region" description="Helical" evidence="1">
    <location>
        <begin position="20"/>
        <end position="42"/>
    </location>
</feature>
<evidence type="ECO:0000256" key="1">
    <source>
        <dbReference type="SAM" id="Phobius"/>
    </source>
</evidence>
<keyword evidence="3" id="KW-1185">Reference proteome</keyword>
<accession>A0A284VKS4</accession>
<gene>
    <name evidence="2" type="ORF">MNV_1380019</name>
</gene>
<proteinExistence type="predicted"/>
<reference evidence="3" key="1">
    <citation type="submission" date="2017-06" db="EMBL/GenBank/DDBJ databases">
        <authorList>
            <person name="Cremers G."/>
        </authorList>
    </citation>
    <scope>NUCLEOTIDE SEQUENCE [LARGE SCALE GENOMIC DNA]</scope>
</reference>
<dbReference type="Proteomes" id="UP000218615">
    <property type="component" value="Unassembled WGS sequence"/>
</dbReference>
<dbReference type="EMBL" id="FZMP01000044">
    <property type="protein sequence ID" value="SNQ59832.1"/>
    <property type="molecule type" value="Genomic_DNA"/>
</dbReference>
<organism evidence="2 3">
    <name type="scientific">Candidatus Methanoperedens nitratireducens</name>
    <dbReference type="NCBI Taxonomy" id="1392998"/>
    <lineage>
        <taxon>Archaea</taxon>
        <taxon>Methanobacteriati</taxon>
        <taxon>Methanobacteriota</taxon>
        <taxon>Stenosarchaea group</taxon>
        <taxon>Methanomicrobia</taxon>
        <taxon>Methanosarcinales</taxon>
        <taxon>ANME-2 cluster</taxon>
        <taxon>Candidatus Methanoperedentaceae</taxon>
        <taxon>Candidatus Methanoperedens</taxon>
    </lineage>
</organism>
<keyword evidence="1" id="KW-0812">Transmembrane</keyword>